<comment type="similarity">
    <text evidence="5">Belongs to the 4-toluene sulfonate uptake permease (TSUP) (TC 2.A.102) family.</text>
</comment>
<name>A0A1I0Q6W3_9BACT</name>
<gene>
    <name evidence="6" type="ORF">SAMN04488122_1268</name>
</gene>
<keyword evidence="4 5" id="KW-0472">Membrane</keyword>
<dbReference type="GO" id="GO:0005886">
    <property type="term" value="C:plasma membrane"/>
    <property type="evidence" value="ECO:0007669"/>
    <property type="project" value="UniProtKB-SubCell"/>
</dbReference>
<keyword evidence="5" id="KW-1003">Cell membrane</keyword>
<dbReference type="PANTHER" id="PTHR43701:SF5">
    <property type="entry name" value="MEMBRANE TRANSPORTER PROTEIN-RELATED"/>
    <property type="match status" value="1"/>
</dbReference>
<feature type="transmembrane region" description="Helical" evidence="5">
    <location>
        <begin position="7"/>
        <end position="30"/>
    </location>
</feature>
<keyword evidence="3 5" id="KW-1133">Transmembrane helix</keyword>
<dbReference type="Proteomes" id="UP000199310">
    <property type="component" value="Unassembled WGS sequence"/>
</dbReference>
<dbReference type="STRING" id="29529.SAMN04488122_1268"/>
<feature type="transmembrane region" description="Helical" evidence="5">
    <location>
        <begin position="172"/>
        <end position="190"/>
    </location>
</feature>
<protein>
    <recommendedName>
        <fullName evidence="5">Probable membrane transporter protein</fullName>
    </recommendedName>
</protein>
<dbReference type="AlphaFoldDB" id="A0A1I0Q6W3"/>
<feature type="transmembrane region" description="Helical" evidence="5">
    <location>
        <begin position="74"/>
        <end position="91"/>
    </location>
</feature>
<sequence>MITELCILFFIVALAYSAAGFGGGSSYLAILSLPLWAVDFQLMKSTALLCNVAVVTGGVYHFYKSGHLPMKKAWQLSLVSVPLAFIGSYLPMKQATFFLLLGIALTLAALLMCYRLFFEKDEPVIPASKSNGIAYGIIGGAIGLLSGMTGIGGGIYLSPVLRLGKYDTAKNIAGLSSFFILVNSIAGLAGQAAKHAIVFDVKFAGPLLLAVIAGGQLGSRVSAKVLKPKWVAGATAVLILYAGIQMLLK</sequence>
<dbReference type="PANTHER" id="PTHR43701">
    <property type="entry name" value="MEMBRANE TRANSPORTER PROTEIN MJ0441-RELATED"/>
    <property type="match status" value="1"/>
</dbReference>
<accession>A0A1I0Q6W3</accession>
<evidence type="ECO:0000256" key="1">
    <source>
        <dbReference type="ARBA" id="ARBA00004141"/>
    </source>
</evidence>
<proteinExistence type="inferred from homology"/>
<feature type="transmembrane region" description="Helical" evidence="5">
    <location>
        <begin position="97"/>
        <end position="117"/>
    </location>
</feature>
<evidence type="ECO:0000313" key="7">
    <source>
        <dbReference type="Proteomes" id="UP000199310"/>
    </source>
</evidence>
<feature type="transmembrane region" description="Helical" evidence="5">
    <location>
        <begin position="230"/>
        <end position="248"/>
    </location>
</feature>
<feature type="transmembrane region" description="Helical" evidence="5">
    <location>
        <begin position="197"/>
        <end position="218"/>
    </location>
</feature>
<evidence type="ECO:0000256" key="4">
    <source>
        <dbReference type="ARBA" id="ARBA00023136"/>
    </source>
</evidence>
<evidence type="ECO:0000256" key="5">
    <source>
        <dbReference type="RuleBase" id="RU363041"/>
    </source>
</evidence>
<evidence type="ECO:0000256" key="2">
    <source>
        <dbReference type="ARBA" id="ARBA00022692"/>
    </source>
</evidence>
<evidence type="ECO:0000256" key="3">
    <source>
        <dbReference type="ARBA" id="ARBA00022989"/>
    </source>
</evidence>
<organism evidence="6 7">
    <name type="scientific">Chitinophaga arvensicola</name>
    <dbReference type="NCBI Taxonomy" id="29529"/>
    <lineage>
        <taxon>Bacteria</taxon>
        <taxon>Pseudomonadati</taxon>
        <taxon>Bacteroidota</taxon>
        <taxon>Chitinophagia</taxon>
        <taxon>Chitinophagales</taxon>
        <taxon>Chitinophagaceae</taxon>
        <taxon>Chitinophaga</taxon>
    </lineage>
</organism>
<dbReference type="Pfam" id="PF01925">
    <property type="entry name" value="TauE"/>
    <property type="match status" value="1"/>
</dbReference>
<reference evidence="7" key="1">
    <citation type="submission" date="2016-10" db="EMBL/GenBank/DDBJ databases">
        <authorList>
            <person name="Varghese N."/>
            <person name="Submissions S."/>
        </authorList>
    </citation>
    <scope>NUCLEOTIDE SEQUENCE [LARGE SCALE GENOMIC DNA]</scope>
    <source>
        <strain evidence="7">DSM 3695</strain>
    </source>
</reference>
<dbReference type="InterPro" id="IPR002781">
    <property type="entry name" value="TM_pro_TauE-like"/>
</dbReference>
<dbReference type="InterPro" id="IPR051598">
    <property type="entry name" value="TSUP/Inactive_protease-like"/>
</dbReference>
<keyword evidence="7" id="KW-1185">Reference proteome</keyword>
<dbReference type="OrthoDB" id="560496at2"/>
<dbReference type="RefSeq" id="WP_089891996.1">
    <property type="nucleotide sequence ID" value="NZ_FOJG01000001.1"/>
</dbReference>
<evidence type="ECO:0000313" key="6">
    <source>
        <dbReference type="EMBL" id="SEW22695.1"/>
    </source>
</evidence>
<comment type="subcellular location">
    <subcellularLocation>
        <location evidence="5">Cell membrane</location>
        <topology evidence="5">Multi-pass membrane protein</topology>
    </subcellularLocation>
    <subcellularLocation>
        <location evidence="1">Membrane</location>
        <topology evidence="1">Multi-pass membrane protein</topology>
    </subcellularLocation>
</comment>
<dbReference type="EMBL" id="FOJG01000001">
    <property type="protein sequence ID" value="SEW22695.1"/>
    <property type="molecule type" value="Genomic_DNA"/>
</dbReference>
<keyword evidence="2 5" id="KW-0812">Transmembrane</keyword>
<feature type="transmembrane region" description="Helical" evidence="5">
    <location>
        <begin position="133"/>
        <end position="157"/>
    </location>
</feature>